<dbReference type="GO" id="GO:0000155">
    <property type="term" value="F:phosphorelay sensor kinase activity"/>
    <property type="evidence" value="ECO:0007669"/>
    <property type="project" value="InterPro"/>
</dbReference>
<dbReference type="SUPFAM" id="SSF55874">
    <property type="entry name" value="ATPase domain of HSP90 chaperone/DNA topoisomerase II/histidine kinase"/>
    <property type="match status" value="1"/>
</dbReference>
<keyword evidence="4" id="KW-0175">Coiled coil</keyword>
<dbReference type="EC" id="2.7.13.3" evidence="2"/>
<dbReference type="CDD" id="cd00082">
    <property type="entry name" value="HisKA"/>
    <property type="match status" value="1"/>
</dbReference>
<evidence type="ECO:0000256" key="3">
    <source>
        <dbReference type="ARBA" id="ARBA00022553"/>
    </source>
</evidence>
<keyword evidence="6" id="KW-0808">Transferase</keyword>
<dbReference type="Pfam" id="PF01590">
    <property type="entry name" value="GAF"/>
    <property type="match status" value="1"/>
</dbReference>
<comment type="catalytic activity">
    <reaction evidence="1">
        <text>ATP + protein L-histidine = ADP + protein N-phospho-L-histidine.</text>
        <dbReference type="EC" id="2.7.13.3"/>
    </reaction>
</comment>
<sequence>MLIFAIVKAQLPKNELARLENLRRYNILDSDREQEYDDLTFIASQICGAPVSMISLIDKDRQWYKSTLGVDPDLRETGRDIAFCAHSILDPEHPTVVKDMRSDDRFADNPFVVGSPRAVFYAGVPLLTREGYALGTICVLDLQPRELTEDQLDALRRLSRQVVKLLELRQALQQTEAKHNQLEWSHNNLKEFCQLVAHDLKAPLRSIQQYTELLREDHQDCLNEDGLKMLGTLGALSADAREMVQGVLRYSVAFNGLDDNIGRVDLHAVIDTLSKRLQPSAGSRIEFVGEVSHLQTSELAIEHILQNLIGNALKFSDKTDTLVRVSCTKAGSKYEIGVADNGPGIAEEELRKVFSMFYTTAPAKGGEGHGVGLTIVKRMAEMLGGTVSLSSTVGTGSVFTVTLEA</sequence>
<evidence type="ECO:0000256" key="1">
    <source>
        <dbReference type="ARBA" id="ARBA00000085"/>
    </source>
</evidence>
<dbReference type="SMART" id="SM00065">
    <property type="entry name" value="GAF"/>
    <property type="match status" value="1"/>
</dbReference>
<dbReference type="SUPFAM" id="SSF47384">
    <property type="entry name" value="Homodimeric domain of signal transducing histidine kinase"/>
    <property type="match status" value="1"/>
</dbReference>
<protein>
    <recommendedName>
        <fullName evidence="2">histidine kinase</fullName>
        <ecNumber evidence="2">2.7.13.3</ecNumber>
    </recommendedName>
</protein>
<dbReference type="InterPro" id="IPR036097">
    <property type="entry name" value="HisK_dim/P_sf"/>
</dbReference>
<feature type="coiled-coil region" evidence="4">
    <location>
        <begin position="155"/>
        <end position="185"/>
    </location>
</feature>
<feature type="domain" description="Histidine kinase" evidence="5">
    <location>
        <begin position="195"/>
        <end position="405"/>
    </location>
</feature>
<dbReference type="CDD" id="cd00075">
    <property type="entry name" value="HATPase"/>
    <property type="match status" value="1"/>
</dbReference>
<dbReference type="InterPro" id="IPR003594">
    <property type="entry name" value="HATPase_dom"/>
</dbReference>
<evidence type="ECO:0000256" key="4">
    <source>
        <dbReference type="SAM" id="Coils"/>
    </source>
</evidence>
<dbReference type="Gene3D" id="1.10.287.130">
    <property type="match status" value="1"/>
</dbReference>
<dbReference type="Gene3D" id="3.30.450.40">
    <property type="match status" value="1"/>
</dbReference>
<dbReference type="PANTHER" id="PTHR43102">
    <property type="entry name" value="SLR1143 PROTEIN"/>
    <property type="match status" value="1"/>
</dbReference>
<keyword evidence="6" id="KW-0418">Kinase</keyword>
<dbReference type="InterPro" id="IPR029016">
    <property type="entry name" value="GAF-like_dom_sf"/>
</dbReference>
<dbReference type="InterPro" id="IPR036890">
    <property type="entry name" value="HATPase_C_sf"/>
</dbReference>
<accession>A0A1H9FP48</accession>
<dbReference type="AlphaFoldDB" id="A0A1H9FP48"/>
<evidence type="ECO:0000313" key="7">
    <source>
        <dbReference type="Proteomes" id="UP000199021"/>
    </source>
</evidence>
<evidence type="ECO:0000259" key="5">
    <source>
        <dbReference type="PROSITE" id="PS50109"/>
    </source>
</evidence>
<dbReference type="InParanoid" id="A0A1H9FP48"/>
<dbReference type="SUPFAM" id="SSF55781">
    <property type="entry name" value="GAF domain-like"/>
    <property type="match status" value="1"/>
</dbReference>
<keyword evidence="7" id="KW-1185">Reference proteome</keyword>
<organism evidence="6 7">
    <name type="scientific">Neolewinella agarilytica</name>
    <dbReference type="NCBI Taxonomy" id="478744"/>
    <lineage>
        <taxon>Bacteria</taxon>
        <taxon>Pseudomonadati</taxon>
        <taxon>Bacteroidota</taxon>
        <taxon>Saprospiria</taxon>
        <taxon>Saprospirales</taxon>
        <taxon>Lewinellaceae</taxon>
        <taxon>Neolewinella</taxon>
    </lineage>
</organism>
<dbReference type="InterPro" id="IPR004358">
    <property type="entry name" value="Sig_transdc_His_kin-like_C"/>
</dbReference>
<dbReference type="STRING" id="478744.SAMN05444359_10948"/>
<dbReference type="SMART" id="SM00387">
    <property type="entry name" value="HATPase_c"/>
    <property type="match status" value="1"/>
</dbReference>
<dbReference type="Proteomes" id="UP000199021">
    <property type="component" value="Unassembled WGS sequence"/>
</dbReference>
<dbReference type="Pfam" id="PF02518">
    <property type="entry name" value="HATPase_c"/>
    <property type="match status" value="1"/>
</dbReference>
<dbReference type="EMBL" id="FOFB01000009">
    <property type="protein sequence ID" value="SEQ39652.1"/>
    <property type="molecule type" value="Genomic_DNA"/>
</dbReference>
<dbReference type="OrthoDB" id="9811889at2"/>
<reference evidence="7" key="1">
    <citation type="submission" date="2016-10" db="EMBL/GenBank/DDBJ databases">
        <authorList>
            <person name="Varghese N."/>
            <person name="Submissions S."/>
        </authorList>
    </citation>
    <scope>NUCLEOTIDE SEQUENCE [LARGE SCALE GENOMIC DNA]</scope>
    <source>
        <strain evidence="7">DSM 24740</strain>
    </source>
</reference>
<dbReference type="InterPro" id="IPR005467">
    <property type="entry name" value="His_kinase_dom"/>
</dbReference>
<gene>
    <name evidence="6" type="ORF">SAMN05444359_10948</name>
</gene>
<name>A0A1H9FP48_9BACT</name>
<proteinExistence type="predicted"/>
<evidence type="ECO:0000256" key="2">
    <source>
        <dbReference type="ARBA" id="ARBA00012438"/>
    </source>
</evidence>
<dbReference type="Gene3D" id="3.30.565.10">
    <property type="entry name" value="Histidine kinase-like ATPase, C-terminal domain"/>
    <property type="match status" value="1"/>
</dbReference>
<dbReference type="PRINTS" id="PR00344">
    <property type="entry name" value="BCTRLSENSOR"/>
</dbReference>
<dbReference type="InterPro" id="IPR003018">
    <property type="entry name" value="GAF"/>
</dbReference>
<keyword evidence="3" id="KW-0597">Phosphoprotein</keyword>
<dbReference type="PANTHER" id="PTHR43102:SF2">
    <property type="entry name" value="GAF DOMAIN-CONTAINING PROTEIN"/>
    <property type="match status" value="1"/>
</dbReference>
<dbReference type="PROSITE" id="PS50109">
    <property type="entry name" value="HIS_KIN"/>
    <property type="match status" value="1"/>
</dbReference>
<dbReference type="InterPro" id="IPR003661">
    <property type="entry name" value="HisK_dim/P_dom"/>
</dbReference>
<evidence type="ECO:0000313" key="6">
    <source>
        <dbReference type="EMBL" id="SEQ39652.1"/>
    </source>
</evidence>